<sequence>MSDHNDLVLEIAMVEKMSTQERLKHAKKRRSQQLKKFANYEKQVDKEFAKKNKKGTGKKRRPRVKFRGNIMLLESAARGDIEDVRKLLNQGVNPDVTNEDGLTALHQACIDDNEEMLKLLLEYGANVNARDSELWTPLHAAATCGHSHLCKHLITKGAELLAVNADGNMPYDICEDEVTLDYIETEMAKVGITQEEIDERRLIPERNMLNDVSRLAKTGGSLDERGSDGATLLHIAAANGYMQVAEFLLDHHVSVDKRDSDSYQPIHAAAFWCQQDVLELLVKNGADIDAKTRNGETPFDLCEDPEMKQKILDLKDDLENKKASRSSGSTKRAKHQTSRSASIRRSSMRGEKSQLFMKEAKEEAMHFGWGKNDLDEEDKENSQTTNIDDVELIIDDEVDKNRQRSDHQQEKHQQEKPNIIRQEIKREDSERSSRSGGGKDVSRRSSFNKRNQKPDIPQNRDQSMPDKPYELNHDDSQRSQNYDHENSSTNLPNVNSGSSSSLTSNRYPSGTPSLNLSELKKHRSESRSRENSVTAVDSAVQDMFLNSLQMSRSKYSSSPSQSKDQHQHSKNNGHNNNTPYFQNESMKKYKAPGSAPVVGGEEKDGCCSIL</sequence>
<dbReference type="Proteomes" id="UP000507470">
    <property type="component" value="Unassembled WGS sequence"/>
</dbReference>
<dbReference type="PANTHER" id="PTHR24179">
    <property type="entry name" value="PROTEIN PHOSPHATASE 1 REGULATORY SUBUNIT 12"/>
    <property type="match status" value="1"/>
</dbReference>
<dbReference type="Gene3D" id="1.25.40.20">
    <property type="entry name" value="Ankyrin repeat-containing domain"/>
    <property type="match status" value="2"/>
</dbReference>
<dbReference type="EMBL" id="CACVKT020009053">
    <property type="protein sequence ID" value="CAC5419825.1"/>
    <property type="molecule type" value="Genomic_DNA"/>
</dbReference>
<feature type="repeat" description="ANK" evidence="2">
    <location>
        <begin position="261"/>
        <end position="293"/>
    </location>
</feature>
<reference evidence="4 5" key="1">
    <citation type="submission" date="2020-06" db="EMBL/GenBank/DDBJ databases">
        <authorList>
            <person name="Li R."/>
            <person name="Bekaert M."/>
        </authorList>
    </citation>
    <scope>NUCLEOTIDE SEQUENCE [LARGE SCALE GENOMIC DNA]</scope>
    <source>
        <strain evidence="5">wild</strain>
    </source>
</reference>
<feature type="compositionally biased region" description="Basic and acidic residues" evidence="3">
    <location>
        <begin position="600"/>
        <end position="610"/>
    </location>
</feature>
<feature type="compositionally biased region" description="Basic and acidic residues" evidence="3">
    <location>
        <begin position="399"/>
        <end position="415"/>
    </location>
</feature>
<dbReference type="AlphaFoldDB" id="A0A6J8EJU3"/>
<dbReference type="PROSITE" id="PS50297">
    <property type="entry name" value="ANK_REP_REGION"/>
    <property type="match status" value="4"/>
</dbReference>
<gene>
    <name evidence="4" type="ORF">MCOR_52116</name>
</gene>
<dbReference type="InterPro" id="IPR002110">
    <property type="entry name" value="Ankyrin_rpt"/>
</dbReference>
<evidence type="ECO:0000256" key="2">
    <source>
        <dbReference type="PROSITE-ProRule" id="PRU00023"/>
    </source>
</evidence>
<organism evidence="4 5">
    <name type="scientific">Mytilus coruscus</name>
    <name type="common">Sea mussel</name>
    <dbReference type="NCBI Taxonomy" id="42192"/>
    <lineage>
        <taxon>Eukaryota</taxon>
        <taxon>Metazoa</taxon>
        <taxon>Spiralia</taxon>
        <taxon>Lophotrochozoa</taxon>
        <taxon>Mollusca</taxon>
        <taxon>Bivalvia</taxon>
        <taxon>Autobranchia</taxon>
        <taxon>Pteriomorphia</taxon>
        <taxon>Mytilida</taxon>
        <taxon>Mytiloidea</taxon>
        <taxon>Mytilidae</taxon>
        <taxon>Mytilinae</taxon>
        <taxon>Mytilus</taxon>
    </lineage>
</organism>
<accession>A0A6J8EJU3</accession>
<feature type="compositionally biased region" description="Acidic residues" evidence="3">
    <location>
        <begin position="388"/>
        <end position="398"/>
    </location>
</feature>
<keyword evidence="5" id="KW-1185">Reference proteome</keyword>
<feature type="compositionally biased region" description="Polar residues" evidence="3">
    <location>
        <begin position="572"/>
        <end position="584"/>
    </location>
</feature>
<dbReference type="InterPro" id="IPR051226">
    <property type="entry name" value="PP1_Regulatory_Subunit"/>
</dbReference>
<dbReference type="OrthoDB" id="19014at2759"/>
<feature type="compositionally biased region" description="Polar residues" evidence="3">
    <location>
        <begin position="506"/>
        <end position="516"/>
    </location>
</feature>
<feature type="repeat" description="ANK" evidence="2">
    <location>
        <begin position="133"/>
        <end position="165"/>
    </location>
</feature>
<dbReference type="PRINTS" id="PR01415">
    <property type="entry name" value="ANKYRIN"/>
</dbReference>
<dbReference type="PANTHER" id="PTHR24179:SF29">
    <property type="entry name" value="LD46604P"/>
    <property type="match status" value="1"/>
</dbReference>
<feature type="repeat" description="ANK" evidence="2">
    <location>
        <begin position="228"/>
        <end position="260"/>
    </location>
</feature>
<feature type="region of interest" description="Disordered" evidence="3">
    <location>
        <begin position="316"/>
        <end position="352"/>
    </location>
</feature>
<dbReference type="GO" id="GO:0004857">
    <property type="term" value="F:enzyme inhibitor activity"/>
    <property type="evidence" value="ECO:0007669"/>
    <property type="project" value="TreeGrafter"/>
</dbReference>
<protein>
    <submittedName>
        <fullName evidence="4">PPP1R16A</fullName>
    </submittedName>
</protein>
<feature type="repeat" description="ANK" evidence="2">
    <location>
        <begin position="67"/>
        <end position="99"/>
    </location>
</feature>
<feature type="compositionally biased region" description="Low complexity" evidence="3">
    <location>
        <begin position="490"/>
        <end position="505"/>
    </location>
</feature>
<name>A0A6J8EJU3_MYTCO</name>
<dbReference type="InterPro" id="IPR036770">
    <property type="entry name" value="Ankyrin_rpt-contain_sf"/>
</dbReference>
<evidence type="ECO:0000313" key="5">
    <source>
        <dbReference type="Proteomes" id="UP000507470"/>
    </source>
</evidence>
<proteinExistence type="predicted"/>
<dbReference type="GO" id="GO:0005737">
    <property type="term" value="C:cytoplasm"/>
    <property type="evidence" value="ECO:0007669"/>
    <property type="project" value="TreeGrafter"/>
</dbReference>
<evidence type="ECO:0000313" key="4">
    <source>
        <dbReference type="EMBL" id="CAC5419825.1"/>
    </source>
</evidence>
<feature type="compositionally biased region" description="Basic and acidic residues" evidence="3">
    <location>
        <begin position="463"/>
        <end position="486"/>
    </location>
</feature>
<dbReference type="Pfam" id="PF12796">
    <property type="entry name" value="Ank_2"/>
    <property type="match status" value="2"/>
</dbReference>
<evidence type="ECO:0000256" key="3">
    <source>
        <dbReference type="SAM" id="MobiDB-lite"/>
    </source>
</evidence>
<feature type="region of interest" description="Disordered" evidence="3">
    <location>
        <begin position="368"/>
        <end position="610"/>
    </location>
</feature>
<feature type="compositionally biased region" description="Low complexity" evidence="3">
    <location>
        <begin position="551"/>
        <end position="562"/>
    </location>
</feature>
<dbReference type="PROSITE" id="PS50088">
    <property type="entry name" value="ANK_REPEAT"/>
    <property type="match status" value="5"/>
</dbReference>
<feature type="compositionally biased region" description="Basic and acidic residues" evidence="3">
    <location>
        <begin position="422"/>
        <end position="433"/>
    </location>
</feature>
<feature type="repeat" description="ANK" evidence="2">
    <location>
        <begin position="100"/>
        <end position="132"/>
    </location>
</feature>
<evidence type="ECO:0000256" key="1">
    <source>
        <dbReference type="ARBA" id="ARBA00022737"/>
    </source>
</evidence>
<keyword evidence="1" id="KW-0677">Repeat</keyword>
<dbReference type="SMART" id="SM00248">
    <property type="entry name" value="ANK"/>
    <property type="match status" value="5"/>
</dbReference>
<dbReference type="FunFam" id="1.25.40.20:FF:000198">
    <property type="entry name" value="Myosin binding subunit, isoform P"/>
    <property type="match status" value="1"/>
</dbReference>
<dbReference type="SUPFAM" id="SSF48403">
    <property type="entry name" value="Ankyrin repeat"/>
    <property type="match status" value="1"/>
</dbReference>
<dbReference type="GO" id="GO:0017020">
    <property type="term" value="F:myosin phosphatase regulator activity"/>
    <property type="evidence" value="ECO:0007669"/>
    <property type="project" value="TreeGrafter"/>
</dbReference>
<keyword evidence="2" id="KW-0040">ANK repeat</keyword>